<dbReference type="Gene3D" id="3.40.50.10610">
    <property type="entry name" value="ABC-type transport auxiliary lipoprotein component"/>
    <property type="match status" value="1"/>
</dbReference>
<evidence type="ECO:0000313" key="3">
    <source>
        <dbReference type="EMBL" id="SFR37091.1"/>
    </source>
</evidence>
<dbReference type="AlphaFoldDB" id="A0A1I6G4M6"/>
<dbReference type="RefSeq" id="WP_092854321.1">
    <property type="nucleotide sequence ID" value="NZ_FOYU01000001.1"/>
</dbReference>
<feature type="chain" id="PRO_5011682325" evidence="1">
    <location>
        <begin position="19"/>
        <end position="199"/>
    </location>
</feature>
<gene>
    <name evidence="3" type="ORF">SAMN04488070_0153</name>
</gene>
<dbReference type="PROSITE" id="PS51257">
    <property type="entry name" value="PROKAR_LIPOPROTEIN"/>
    <property type="match status" value="1"/>
</dbReference>
<feature type="signal peptide" evidence="1">
    <location>
        <begin position="1"/>
        <end position="18"/>
    </location>
</feature>
<keyword evidence="4" id="KW-1185">Reference proteome</keyword>
<evidence type="ECO:0000256" key="1">
    <source>
        <dbReference type="SAM" id="SignalP"/>
    </source>
</evidence>
<sequence>MMLRTVTLAVGFAVFASACSVLPQATPIDYYTLQPAPVAQQNRPVKLSNIRVSQPELNDALQLERIVRITDIGSILAYPNAKWSTSISALWQSWLLDALWRDSRFSNISSEQQGLDSDWRLAGRLQSFHIEETSAGPVAIVRYDAQLIATKQRKVVKSMSFSAQRPLSGNETSDAVTALSSASAEVGQDLLEWLATSPM</sequence>
<proteinExistence type="predicted"/>
<organism evidence="3 4">
    <name type="scientific">Pseudidiomarina maritima</name>
    <dbReference type="NCBI Taxonomy" id="519453"/>
    <lineage>
        <taxon>Bacteria</taxon>
        <taxon>Pseudomonadati</taxon>
        <taxon>Pseudomonadota</taxon>
        <taxon>Gammaproteobacteria</taxon>
        <taxon>Alteromonadales</taxon>
        <taxon>Idiomarinaceae</taxon>
        <taxon>Pseudidiomarina</taxon>
    </lineage>
</organism>
<dbReference type="EMBL" id="FOYU01000001">
    <property type="protein sequence ID" value="SFR37091.1"/>
    <property type="molecule type" value="Genomic_DNA"/>
</dbReference>
<feature type="domain" description="ABC-type transport auxiliary lipoprotein component" evidence="2">
    <location>
        <begin position="31"/>
        <end position="189"/>
    </location>
</feature>
<dbReference type="SUPFAM" id="SSF159594">
    <property type="entry name" value="XCC0632-like"/>
    <property type="match status" value="1"/>
</dbReference>
<protein>
    <submittedName>
        <fullName evidence="3">ABC-type transport auxiliary lipoprotein component</fullName>
    </submittedName>
</protein>
<accession>A0A1I6G4M6</accession>
<keyword evidence="1" id="KW-0732">Signal</keyword>
<dbReference type="Pfam" id="PF03886">
    <property type="entry name" value="ABC_trans_aux"/>
    <property type="match status" value="1"/>
</dbReference>
<dbReference type="Proteomes" id="UP000199424">
    <property type="component" value="Unassembled WGS sequence"/>
</dbReference>
<evidence type="ECO:0000313" key="4">
    <source>
        <dbReference type="Proteomes" id="UP000199424"/>
    </source>
</evidence>
<reference evidence="4" key="1">
    <citation type="submission" date="2016-10" db="EMBL/GenBank/DDBJ databases">
        <authorList>
            <person name="Varghese N."/>
            <person name="Submissions S."/>
        </authorList>
    </citation>
    <scope>NUCLEOTIDE SEQUENCE [LARGE SCALE GENOMIC DNA]</scope>
    <source>
        <strain evidence="4">CGMCC 1.7285</strain>
    </source>
</reference>
<dbReference type="InterPro" id="IPR005586">
    <property type="entry name" value="ABC_trans_aux"/>
</dbReference>
<evidence type="ECO:0000259" key="2">
    <source>
        <dbReference type="Pfam" id="PF03886"/>
    </source>
</evidence>
<keyword evidence="3" id="KW-0449">Lipoprotein</keyword>
<name>A0A1I6G4M6_9GAMM</name>